<feature type="transmembrane region" description="Helical" evidence="11">
    <location>
        <begin position="935"/>
        <end position="957"/>
    </location>
</feature>
<dbReference type="GO" id="GO:0005524">
    <property type="term" value="F:ATP binding"/>
    <property type="evidence" value="ECO:0007669"/>
    <property type="project" value="UniProtKB-KW"/>
</dbReference>
<dbReference type="InterPro" id="IPR050173">
    <property type="entry name" value="ABC_transporter_C-like"/>
</dbReference>
<dbReference type="SUPFAM" id="SSF90123">
    <property type="entry name" value="ABC transporter transmembrane region"/>
    <property type="match status" value="2"/>
</dbReference>
<dbReference type="PROSITE" id="PS50893">
    <property type="entry name" value="ABC_TRANSPORTER_2"/>
    <property type="match status" value="2"/>
</dbReference>
<dbReference type="EMBL" id="PXXK01000054">
    <property type="protein sequence ID" value="RFN52985.1"/>
    <property type="molecule type" value="Genomic_DNA"/>
</dbReference>
<feature type="transmembrane region" description="Helical" evidence="11">
    <location>
        <begin position="28"/>
        <end position="48"/>
    </location>
</feature>
<name>A0A395MZ91_9HYPO</name>
<protein>
    <submittedName>
        <fullName evidence="14">Putative abc multidrug transporter</fullName>
    </submittedName>
</protein>
<evidence type="ECO:0000256" key="2">
    <source>
        <dbReference type="ARBA" id="ARBA00009726"/>
    </source>
</evidence>
<dbReference type="InterPro" id="IPR003439">
    <property type="entry name" value="ABC_transporter-like_ATP-bd"/>
</dbReference>
<evidence type="ECO:0000256" key="4">
    <source>
        <dbReference type="ARBA" id="ARBA00022475"/>
    </source>
</evidence>
<organism evidence="14 15">
    <name type="scientific">Fusarium flagelliforme</name>
    <dbReference type="NCBI Taxonomy" id="2675880"/>
    <lineage>
        <taxon>Eukaryota</taxon>
        <taxon>Fungi</taxon>
        <taxon>Dikarya</taxon>
        <taxon>Ascomycota</taxon>
        <taxon>Pezizomycotina</taxon>
        <taxon>Sordariomycetes</taxon>
        <taxon>Hypocreomycetidae</taxon>
        <taxon>Hypocreales</taxon>
        <taxon>Nectriaceae</taxon>
        <taxon>Fusarium</taxon>
        <taxon>Fusarium incarnatum-equiseti species complex</taxon>
    </lineage>
</organism>
<feature type="transmembrane region" description="Helical" evidence="11">
    <location>
        <begin position="313"/>
        <end position="337"/>
    </location>
</feature>
<evidence type="ECO:0000259" key="12">
    <source>
        <dbReference type="PROSITE" id="PS50893"/>
    </source>
</evidence>
<sequence>MLFSTTCINDESLGPAVLGCRSDFDFTILFELTFFSLVPSCAFILLALWQIQRHFHKRVMIYAPHFQLLKLLGIALFVALRLVLVIMVALQSFNIIGLFKASSALELVAALLMLPVSFFDHGRSPRPSMLLNSYLSLTLLFDIAQTRTFWLSSVTRSETAYTIVFTSTVAAKTLVILLESRPKTEWVEWEAKEPHSPEETSGVFCLGVYFWLNNLFLKGYGSNLSISDLYPLDHALKVKSIEGQFRHRLDYSKFKDDKYGLVKLLCRSYAVPLLLPVIPRLFKIAFTFCQPFFMESLLTYLSQDASTVSDNFGYGLIGASVLIYFGLAISTGVYQYLHFRSLQILRGCLATAIYARGAELQAGIDQDSASVTLMSADLERIRLGLRNLHDMWAGVIEVGISSWLLYNQLRLAFLAPIILVFICFSLTFYMARFMGPSQKAWMEKVEQRVGLTATVIGNMKTFKITGMTEPVETMVQAQRLEELGAGSRFRRFIIITASLGYVPLFLAPAFTFAVSQNSLDTIRMFTSLSWLNLLTTPLTLLFQAIPTLLAAIACLQRIQTYLESDPRVDFREAVGHAKDKAQHLTQERMDTSSSEQATSDFAISVKNGEFGWKQDKMVLQDINFDVAQCSFTIVCGPIASGKSTLCQAMLGEVPFFKGSIQLGIPYSSIAYCAQTPFLSNGTVRSNIVGFAPLDRHRYSEVIHATMLDIDFQSMDLGDQLVIGSNGITLSGGQKQRVALARALYLQASLLIFDDVFSGLDADTEEQVFRRVFGLGGLLRRRRSTFLLCTHSVRHLPAADHIIALDASGYVVEQGDFVSLMKNQSGYVNSLGVKASQEETTDIEHHEGPSPTIESITRSVTDALDAVPEVEDTSRRLGDKSIYGTYIKSMGYALSALILLFGILLGFSANFATIWLKYWADDAESTDSRHSFSYWIGVYFLLGFGAVLSLASLGVMVLQLSVSKAGASLHHGILRTLVVAPLSFFTRTDQGEILNLFSQDMNLIDTELPLALINVVYAVFTALGQAAVLATSSVWLIISYPFLVILLWFIARFYLRTSRQLRLLDLEAKSPLYAHFLDTTKGIVTLRAFGTLSQDRAKNVELVDTSQRPAYLLQMVQNWLNLVLGFVIMVVSAVLTTLVVTTRANAGFTGASMVTLMAFGTELTFIVLALTQLETSLGAISRCKNFNEDVKSEDKEQEVVVPEQSWPQRGLIEMKGVSASYNDDNDDIDRDEATWLALNNVALAVSPGEKVAVCGRTGSGKSSLIVLLLKLLDPTLETATNVEIDGIGLHKINRQVLRRRIIVVPQDAVFLKEKSSFKANLDPFDTADSSACQSVLETVQLWSFVEDCGGLEASMSSAAFSQGQKQLFSFACAVLRRRVRAGQLGYDADVSSEGGILLMDEVSSSVDRETERVMQQVIKDEFTNYTVIAITHRLDMVLDFDTVVVMDKGKVVEKGNPRALSQDSSTRFGDLWKTSNHS</sequence>
<evidence type="ECO:0000256" key="8">
    <source>
        <dbReference type="ARBA" id="ARBA00022989"/>
    </source>
</evidence>
<dbReference type="Proteomes" id="UP000265631">
    <property type="component" value="Unassembled WGS sequence"/>
</dbReference>
<dbReference type="InterPro" id="IPR003593">
    <property type="entry name" value="AAA+_ATPase"/>
</dbReference>
<evidence type="ECO:0000313" key="15">
    <source>
        <dbReference type="Proteomes" id="UP000265631"/>
    </source>
</evidence>
<evidence type="ECO:0000256" key="5">
    <source>
        <dbReference type="ARBA" id="ARBA00022692"/>
    </source>
</evidence>
<dbReference type="PROSITE" id="PS50929">
    <property type="entry name" value="ABC_TM1F"/>
    <property type="match status" value="2"/>
</dbReference>
<gene>
    <name evidence="14" type="ORF">FIE12Z_2756</name>
</gene>
<evidence type="ECO:0000256" key="6">
    <source>
        <dbReference type="ARBA" id="ARBA00022741"/>
    </source>
</evidence>
<dbReference type="InterPro" id="IPR044746">
    <property type="entry name" value="ABCC_6TM_D1"/>
</dbReference>
<dbReference type="InterPro" id="IPR056227">
    <property type="entry name" value="TMD0_ABC"/>
</dbReference>
<dbReference type="GO" id="GO:0005886">
    <property type="term" value="C:plasma membrane"/>
    <property type="evidence" value="ECO:0007669"/>
    <property type="project" value="UniProtKB-SubCell"/>
</dbReference>
<dbReference type="CDD" id="cd03250">
    <property type="entry name" value="ABCC_MRP_domain1"/>
    <property type="match status" value="1"/>
</dbReference>
<feature type="transmembrane region" description="Helical" evidence="11">
    <location>
        <begin position="534"/>
        <end position="555"/>
    </location>
</feature>
<feature type="transmembrane region" description="Helical" evidence="11">
    <location>
        <begin position="68"/>
        <end position="89"/>
    </location>
</feature>
<dbReference type="STRING" id="2594813.A0A395MZ91"/>
<feature type="domain" description="ABC transmembrane type-1" evidence="13">
    <location>
        <begin position="285"/>
        <end position="550"/>
    </location>
</feature>
<keyword evidence="3" id="KW-0813">Transport</keyword>
<feature type="transmembrane region" description="Helical" evidence="11">
    <location>
        <begin position="1118"/>
        <end position="1139"/>
    </location>
</feature>
<feature type="transmembrane region" description="Helical" evidence="11">
    <location>
        <begin position="1033"/>
        <end position="1054"/>
    </location>
</feature>
<keyword evidence="8 11" id="KW-1133">Transmembrane helix</keyword>
<dbReference type="PANTHER" id="PTHR24223">
    <property type="entry name" value="ATP-BINDING CASSETTE SUB-FAMILY C"/>
    <property type="match status" value="1"/>
</dbReference>
<evidence type="ECO:0000256" key="3">
    <source>
        <dbReference type="ARBA" id="ARBA00022448"/>
    </source>
</evidence>
<keyword evidence="15" id="KW-1185">Reference proteome</keyword>
<feature type="domain" description="ABC transmembrane type-1" evidence="13">
    <location>
        <begin position="895"/>
        <end position="1174"/>
    </location>
</feature>
<feature type="transmembrane region" description="Helical" evidence="11">
    <location>
        <begin position="889"/>
        <end position="915"/>
    </location>
</feature>
<evidence type="ECO:0000256" key="9">
    <source>
        <dbReference type="ARBA" id="ARBA00023136"/>
    </source>
</evidence>
<dbReference type="GO" id="GO:0016887">
    <property type="term" value="F:ATP hydrolysis activity"/>
    <property type="evidence" value="ECO:0007669"/>
    <property type="project" value="InterPro"/>
</dbReference>
<dbReference type="Pfam" id="PF24357">
    <property type="entry name" value="TMD0_ABC"/>
    <property type="match status" value="1"/>
</dbReference>
<dbReference type="Gene3D" id="3.40.50.300">
    <property type="entry name" value="P-loop containing nucleotide triphosphate hydrolases"/>
    <property type="match status" value="2"/>
</dbReference>
<evidence type="ECO:0000256" key="1">
    <source>
        <dbReference type="ARBA" id="ARBA00004651"/>
    </source>
</evidence>
<keyword evidence="10" id="KW-0325">Glycoprotein</keyword>
<dbReference type="PROSITE" id="PS00211">
    <property type="entry name" value="ABC_TRANSPORTER_1"/>
    <property type="match status" value="2"/>
</dbReference>
<keyword evidence="5 11" id="KW-0812">Transmembrane</keyword>
<keyword evidence="6" id="KW-0547">Nucleotide-binding</keyword>
<evidence type="ECO:0000259" key="13">
    <source>
        <dbReference type="PROSITE" id="PS50929"/>
    </source>
</evidence>
<feature type="transmembrane region" description="Helical" evidence="11">
    <location>
        <begin position="412"/>
        <end position="431"/>
    </location>
</feature>
<keyword evidence="7" id="KW-0067">ATP-binding</keyword>
<dbReference type="Pfam" id="PF00664">
    <property type="entry name" value="ABC_membrane"/>
    <property type="match status" value="1"/>
</dbReference>
<feature type="domain" description="ABC transporter" evidence="12">
    <location>
        <begin position="1222"/>
        <end position="1472"/>
    </location>
</feature>
<comment type="caution">
    <text evidence="14">The sequence shown here is derived from an EMBL/GenBank/DDBJ whole genome shotgun (WGS) entry which is preliminary data.</text>
</comment>
<proteinExistence type="inferred from homology"/>
<dbReference type="SMART" id="SM00382">
    <property type="entry name" value="AAA"/>
    <property type="match status" value="2"/>
</dbReference>
<keyword evidence="9 11" id="KW-0472">Membrane</keyword>
<dbReference type="InterPro" id="IPR017871">
    <property type="entry name" value="ABC_transporter-like_CS"/>
</dbReference>
<dbReference type="InterPro" id="IPR044726">
    <property type="entry name" value="ABCC_6TM_D2"/>
</dbReference>
<keyword evidence="4" id="KW-1003">Cell membrane</keyword>
<dbReference type="Gene3D" id="1.20.1560.10">
    <property type="entry name" value="ABC transporter type 1, transmembrane domain"/>
    <property type="match status" value="2"/>
</dbReference>
<dbReference type="GO" id="GO:0140359">
    <property type="term" value="F:ABC-type transporter activity"/>
    <property type="evidence" value="ECO:0007669"/>
    <property type="project" value="InterPro"/>
</dbReference>
<reference evidence="14 15" key="1">
    <citation type="journal article" date="2018" name="PLoS Pathog.">
        <title>Evolution of structural diversity of trichothecenes, a family of toxins produced by plant pathogenic and entomopathogenic fungi.</title>
        <authorList>
            <person name="Proctor R.H."/>
            <person name="McCormick S.P."/>
            <person name="Kim H.S."/>
            <person name="Cardoza R.E."/>
            <person name="Stanley A.M."/>
            <person name="Lindo L."/>
            <person name="Kelly A."/>
            <person name="Brown D.W."/>
            <person name="Lee T."/>
            <person name="Vaughan M.M."/>
            <person name="Alexander N.J."/>
            <person name="Busman M."/>
            <person name="Gutierrez S."/>
        </authorList>
    </citation>
    <scope>NUCLEOTIDE SEQUENCE [LARGE SCALE GENOMIC DNA]</scope>
    <source>
        <strain evidence="14 15">NRRL 13405</strain>
    </source>
</reference>
<accession>A0A395MZ91</accession>
<feature type="transmembrane region" description="Helical" evidence="11">
    <location>
        <begin position="1007"/>
        <end position="1027"/>
    </location>
</feature>
<dbReference type="Pfam" id="PF00005">
    <property type="entry name" value="ABC_tran"/>
    <property type="match status" value="2"/>
</dbReference>
<comment type="similarity">
    <text evidence="2">Belongs to the ABC transporter superfamily. ABCC family. Conjugate transporter (TC 3.A.1.208) subfamily.</text>
</comment>
<dbReference type="InterPro" id="IPR011527">
    <property type="entry name" value="ABC1_TM_dom"/>
</dbReference>
<dbReference type="InterPro" id="IPR027417">
    <property type="entry name" value="P-loop_NTPase"/>
</dbReference>
<dbReference type="FunFam" id="1.20.1560.10:FF:000066">
    <property type="entry name" value="ABC multidrug transporter (Eurofung)"/>
    <property type="match status" value="1"/>
</dbReference>
<dbReference type="SUPFAM" id="SSF52540">
    <property type="entry name" value="P-loop containing nucleoside triphosphate hydrolases"/>
    <property type="match status" value="2"/>
</dbReference>
<feature type="domain" description="ABC transporter" evidence="12">
    <location>
        <begin position="603"/>
        <end position="832"/>
    </location>
</feature>
<dbReference type="InterPro" id="IPR036640">
    <property type="entry name" value="ABC1_TM_sf"/>
</dbReference>
<feature type="transmembrane region" description="Helical" evidence="11">
    <location>
        <begin position="492"/>
        <end position="514"/>
    </location>
</feature>
<dbReference type="PANTHER" id="PTHR24223:SF345">
    <property type="entry name" value="ABC MULTIDRUG TRANSPORTER (EUROFUNG)"/>
    <property type="match status" value="1"/>
</dbReference>
<dbReference type="CDD" id="cd18579">
    <property type="entry name" value="ABC_6TM_ABCC_D1"/>
    <property type="match status" value="1"/>
</dbReference>
<dbReference type="FunFam" id="3.40.50.300:FF:001854">
    <property type="entry name" value="ABC multidrug transporter (Eurofung)"/>
    <property type="match status" value="1"/>
</dbReference>
<dbReference type="CDD" id="cd18580">
    <property type="entry name" value="ABC_6TM_ABCC_D2"/>
    <property type="match status" value="1"/>
</dbReference>
<evidence type="ECO:0000313" key="14">
    <source>
        <dbReference type="EMBL" id="RFN52985.1"/>
    </source>
</evidence>
<evidence type="ECO:0000256" key="11">
    <source>
        <dbReference type="SAM" id="Phobius"/>
    </source>
</evidence>
<comment type="subcellular location">
    <subcellularLocation>
        <location evidence="1">Cell membrane</location>
        <topology evidence="1">Multi-pass membrane protein</topology>
    </subcellularLocation>
</comment>
<evidence type="ECO:0000256" key="10">
    <source>
        <dbReference type="ARBA" id="ARBA00023180"/>
    </source>
</evidence>
<evidence type="ECO:0000256" key="7">
    <source>
        <dbReference type="ARBA" id="ARBA00022840"/>
    </source>
</evidence>
<feature type="transmembrane region" description="Helical" evidence="11">
    <location>
        <begin position="95"/>
        <end position="119"/>
    </location>
</feature>
<dbReference type="FunFam" id="1.20.1560.10:FF:000055">
    <property type="entry name" value="ABC multidrug transporter (Eurofung)"/>
    <property type="match status" value="1"/>
</dbReference>